<evidence type="ECO:0000256" key="2">
    <source>
        <dbReference type="ARBA" id="ARBA00022527"/>
    </source>
</evidence>
<keyword evidence="2" id="KW-0723">Serine/threonine-protein kinase</keyword>
<dbReference type="EC" id="2.7.11.1" evidence="1"/>
<dbReference type="Pfam" id="PF00069">
    <property type="entry name" value="Pkinase"/>
    <property type="match status" value="1"/>
</dbReference>
<accession>A0A9D4UDI2</accession>
<dbReference type="InterPro" id="IPR050588">
    <property type="entry name" value="WNK_Ser-Thr_kinase"/>
</dbReference>
<organism evidence="11 12">
    <name type="scientific">Adiantum capillus-veneris</name>
    <name type="common">Maidenhair fern</name>
    <dbReference type="NCBI Taxonomy" id="13818"/>
    <lineage>
        <taxon>Eukaryota</taxon>
        <taxon>Viridiplantae</taxon>
        <taxon>Streptophyta</taxon>
        <taxon>Embryophyta</taxon>
        <taxon>Tracheophyta</taxon>
        <taxon>Polypodiopsida</taxon>
        <taxon>Polypodiidae</taxon>
        <taxon>Polypodiales</taxon>
        <taxon>Pteridineae</taxon>
        <taxon>Pteridaceae</taxon>
        <taxon>Vittarioideae</taxon>
        <taxon>Adiantum</taxon>
    </lineage>
</organism>
<evidence type="ECO:0000259" key="10">
    <source>
        <dbReference type="PROSITE" id="PS50011"/>
    </source>
</evidence>
<comment type="catalytic activity">
    <reaction evidence="7">
        <text>L-threonyl-[protein] + ATP = O-phospho-L-threonyl-[protein] + ADP + H(+)</text>
        <dbReference type="Rhea" id="RHEA:46608"/>
        <dbReference type="Rhea" id="RHEA-COMP:11060"/>
        <dbReference type="Rhea" id="RHEA-COMP:11605"/>
        <dbReference type="ChEBI" id="CHEBI:15378"/>
        <dbReference type="ChEBI" id="CHEBI:30013"/>
        <dbReference type="ChEBI" id="CHEBI:30616"/>
        <dbReference type="ChEBI" id="CHEBI:61977"/>
        <dbReference type="ChEBI" id="CHEBI:456216"/>
        <dbReference type="EC" id="2.7.11.1"/>
    </reaction>
</comment>
<keyword evidence="12" id="KW-1185">Reference proteome</keyword>
<evidence type="ECO:0000313" key="11">
    <source>
        <dbReference type="EMBL" id="KAI5065294.1"/>
    </source>
</evidence>
<feature type="region of interest" description="Disordered" evidence="9">
    <location>
        <begin position="922"/>
        <end position="944"/>
    </location>
</feature>
<dbReference type="Pfam" id="PF12202">
    <property type="entry name" value="OSR1_C"/>
    <property type="match status" value="1"/>
</dbReference>
<dbReference type="OrthoDB" id="3248549at2759"/>
<feature type="region of interest" description="Disordered" evidence="9">
    <location>
        <begin position="454"/>
        <end position="477"/>
    </location>
</feature>
<evidence type="ECO:0000256" key="6">
    <source>
        <dbReference type="ARBA" id="ARBA00022840"/>
    </source>
</evidence>
<dbReference type="PANTHER" id="PTHR13902">
    <property type="entry name" value="SERINE/THREONINE-PROTEIN KINASE WNK WITH NO LYSINE -RELATED"/>
    <property type="match status" value="1"/>
</dbReference>
<feature type="compositionally biased region" description="Low complexity" evidence="9">
    <location>
        <begin position="463"/>
        <end position="473"/>
    </location>
</feature>
<gene>
    <name evidence="11" type="ORF">GOP47_0019989</name>
</gene>
<evidence type="ECO:0000313" key="12">
    <source>
        <dbReference type="Proteomes" id="UP000886520"/>
    </source>
</evidence>
<dbReference type="Gene3D" id="3.10.20.90">
    <property type="entry name" value="Phosphatidylinositol 3-kinase Catalytic Subunit, Chain A, domain 1"/>
    <property type="match status" value="1"/>
</dbReference>
<feature type="domain" description="Protein kinase" evidence="10">
    <location>
        <begin position="141"/>
        <end position="399"/>
    </location>
</feature>
<keyword evidence="4" id="KW-0547">Nucleotide-binding</keyword>
<dbReference type="PROSITE" id="PS00108">
    <property type="entry name" value="PROTEIN_KINASE_ST"/>
    <property type="match status" value="1"/>
</dbReference>
<dbReference type="InterPro" id="IPR024678">
    <property type="entry name" value="Kinase_OSR1/WNK_CCT"/>
</dbReference>
<dbReference type="EMBL" id="JABFUD020000019">
    <property type="protein sequence ID" value="KAI5065294.1"/>
    <property type="molecule type" value="Genomic_DNA"/>
</dbReference>
<feature type="compositionally biased region" description="Polar residues" evidence="9">
    <location>
        <begin position="935"/>
        <end position="944"/>
    </location>
</feature>
<keyword evidence="5" id="KW-0418">Kinase</keyword>
<keyword evidence="6" id="KW-0067">ATP-binding</keyword>
<dbReference type="FunFam" id="3.30.200.20:FF:000075">
    <property type="entry name" value="Probable serine/threonine-protein kinase WNK1"/>
    <property type="match status" value="1"/>
</dbReference>
<feature type="compositionally biased region" description="Basic and acidic residues" evidence="9">
    <location>
        <begin position="114"/>
        <end position="124"/>
    </location>
</feature>
<proteinExistence type="predicted"/>
<dbReference type="GO" id="GO:0005524">
    <property type="term" value="F:ATP binding"/>
    <property type="evidence" value="ECO:0007669"/>
    <property type="project" value="UniProtKB-KW"/>
</dbReference>
<feature type="region of interest" description="Disordered" evidence="9">
    <location>
        <begin position="635"/>
        <end position="655"/>
    </location>
</feature>
<reference evidence="11" key="1">
    <citation type="submission" date="2021-01" db="EMBL/GenBank/DDBJ databases">
        <title>Adiantum capillus-veneris genome.</title>
        <authorList>
            <person name="Fang Y."/>
            <person name="Liao Q."/>
        </authorList>
    </citation>
    <scope>NUCLEOTIDE SEQUENCE</scope>
    <source>
        <strain evidence="11">H3</strain>
        <tissue evidence="11">Leaf</tissue>
    </source>
</reference>
<evidence type="ECO:0000256" key="4">
    <source>
        <dbReference type="ARBA" id="ARBA00022741"/>
    </source>
</evidence>
<keyword evidence="3" id="KW-0808">Transferase</keyword>
<comment type="caution">
    <text evidence="11">The sequence shown here is derived from an EMBL/GenBank/DDBJ whole genome shotgun (WGS) entry which is preliminary data.</text>
</comment>
<dbReference type="Gene3D" id="3.30.200.20">
    <property type="entry name" value="Phosphorylase Kinase, domain 1"/>
    <property type="match status" value="1"/>
</dbReference>
<dbReference type="Proteomes" id="UP000886520">
    <property type="component" value="Chromosome 19"/>
</dbReference>
<dbReference type="SMART" id="SM00220">
    <property type="entry name" value="S_TKc"/>
    <property type="match status" value="1"/>
</dbReference>
<evidence type="ECO:0000256" key="3">
    <source>
        <dbReference type="ARBA" id="ARBA00022679"/>
    </source>
</evidence>
<dbReference type="CDD" id="cd13983">
    <property type="entry name" value="STKc_WNK"/>
    <property type="match status" value="1"/>
</dbReference>
<dbReference type="InterPro" id="IPR008271">
    <property type="entry name" value="Ser/Thr_kinase_AS"/>
</dbReference>
<sequence>MKQKSSSGVSSEARTRAGLPLPGNCPLCSPESSDLPSAFPLSGRWPRLLFQHLRNTVLWGGHGSCRFRLRGIWYFLSRELPTVEFFRSLSIPQSLPHQGSGVVLMERSDDDEDSISKDLSVRDSSDEDPQYVERDPTGRYGRYDEVLGKGAYKTVYRAFDDLEGIEVAWNQVNIRNKLHNSGEMERLYSELHLLKMLKHENIMKFCNAWVDPRCQNVNFITEIFTSGTLRQYRQKHKHVNLRAIKHWSRQILQGLVYLHSHNPPVIHRDLKCDNIFINGNSGEVKIGDLGLAVILSQAPAAHSVIGTPEFMAPEFYEEHYNELVDIYSFGMCLLELVTLEYPYSECTNAAQIYKKVTTGRKPEALNKVKDLEMRKFVEKCIASASERLHAKELLMDQFLQMDEYQRVLDSCLSMTLDPHDDLRDLYPIFQASESQPATQSEDTGKEVEVCREKGTEEGSITQSSPMSSSPTPSENHGLDFHIRALRRKRSRDFRIKVKQQDDKKVLVRFRITSLKGGVRYIQFDFELETDTAMDVANEMVAELDLIDQDPTVIAGMIDAELTALLPDWKPGPCREEAEVIDFVSMPQEHILKSSDVEGPEENELDIPPALEAGEAPCSLNGTLVHGRFEEVGFNTSESHHARQEPDSMGCFSDFSSEQLEGGGSDLSLDASFDRLNAETCSRDILASQNMEEVITDAQVEMIFPTKESDLSSFEGDVMIHKLEGDDYSDELRLLMLQQKQEIQCLKSKHDLELLDLETQLSQENLTSISSPLSQGELLHEAVISVEQSNERNGGEICQLDDNEVTELLYKTFKDRIESTVCETVLIDHLDVSNVLVGTELPEEGCFDAYLQPQTSFEHDLNAQILAGHYVKPVCEASHYDEDTVDGATLVGGTTLDIEKETKIGKPDSFTSAEMGIVSSGEVSESKGCTSPHVPESSTEPFWLPTSTHDQDFALKRESYFEYYKAGSAQREKMPPMKHGASDKTILESLDSNYEEMDNLRKLQLKKSIADLEAKTLECFSQSSSYIAKRIGRTPGASIQSGQPASLGRQ</sequence>
<name>A0A9D4UDI2_ADICA</name>
<comment type="catalytic activity">
    <reaction evidence="8">
        <text>L-seryl-[protein] + ATP = O-phospho-L-seryl-[protein] + ADP + H(+)</text>
        <dbReference type="Rhea" id="RHEA:17989"/>
        <dbReference type="Rhea" id="RHEA-COMP:9863"/>
        <dbReference type="Rhea" id="RHEA-COMP:11604"/>
        <dbReference type="ChEBI" id="CHEBI:15378"/>
        <dbReference type="ChEBI" id="CHEBI:29999"/>
        <dbReference type="ChEBI" id="CHEBI:30616"/>
        <dbReference type="ChEBI" id="CHEBI:83421"/>
        <dbReference type="ChEBI" id="CHEBI:456216"/>
        <dbReference type="EC" id="2.7.11.1"/>
    </reaction>
</comment>
<dbReference type="AlphaFoldDB" id="A0A9D4UDI2"/>
<dbReference type="SUPFAM" id="SSF56112">
    <property type="entry name" value="Protein kinase-like (PK-like)"/>
    <property type="match status" value="1"/>
</dbReference>
<evidence type="ECO:0000256" key="5">
    <source>
        <dbReference type="ARBA" id="ARBA00022777"/>
    </source>
</evidence>
<dbReference type="InterPro" id="IPR011009">
    <property type="entry name" value="Kinase-like_dom_sf"/>
</dbReference>
<dbReference type="InterPro" id="IPR000719">
    <property type="entry name" value="Prot_kinase_dom"/>
</dbReference>
<dbReference type="PROSITE" id="PS50011">
    <property type="entry name" value="PROTEIN_KINASE_DOM"/>
    <property type="match status" value="1"/>
</dbReference>
<evidence type="ECO:0000256" key="8">
    <source>
        <dbReference type="ARBA" id="ARBA00048679"/>
    </source>
</evidence>
<evidence type="ECO:0000256" key="7">
    <source>
        <dbReference type="ARBA" id="ARBA00047899"/>
    </source>
</evidence>
<dbReference type="Gene3D" id="1.10.510.10">
    <property type="entry name" value="Transferase(Phosphotransferase) domain 1"/>
    <property type="match status" value="1"/>
</dbReference>
<dbReference type="GO" id="GO:0004674">
    <property type="term" value="F:protein serine/threonine kinase activity"/>
    <property type="evidence" value="ECO:0007669"/>
    <property type="project" value="UniProtKB-KW"/>
</dbReference>
<feature type="region of interest" description="Disordered" evidence="9">
    <location>
        <begin position="112"/>
        <end position="139"/>
    </location>
</feature>
<protein>
    <recommendedName>
        <fullName evidence="1">non-specific serine/threonine protein kinase</fullName>
        <ecNumber evidence="1">2.7.11.1</ecNumber>
    </recommendedName>
</protein>
<evidence type="ECO:0000256" key="9">
    <source>
        <dbReference type="SAM" id="MobiDB-lite"/>
    </source>
</evidence>
<dbReference type="FunFam" id="1.10.510.10:FF:000046">
    <property type="entry name" value="probable serine/threonine-protein kinase WNK9"/>
    <property type="match status" value="1"/>
</dbReference>
<evidence type="ECO:0000256" key="1">
    <source>
        <dbReference type="ARBA" id="ARBA00012513"/>
    </source>
</evidence>